<gene>
    <name evidence="1" type="ORF">QVN30_07805</name>
</gene>
<organism evidence="1 2">
    <name type="scientific">Collinsella ihumii</name>
    <dbReference type="NCBI Taxonomy" id="1720204"/>
    <lineage>
        <taxon>Bacteria</taxon>
        <taxon>Bacillati</taxon>
        <taxon>Actinomycetota</taxon>
        <taxon>Coriobacteriia</taxon>
        <taxon>Coriobacteriales</taxon>
        <taxon>Coriobacteriaceae</taxon>
        <taxon>Collinsella</taxon>
    </lineage>
</organism>
<dbReference type="RefSeq" id="WP_087200601.1">
    <property type="nucleotide sequence ID" value="NZ_JAUEIM010000020.1"/>
</dbReference>
<accession>A0ABT7XFL9</accession>
<name>A0ABT7XFL9_9ACTN</name>
<keyword evidence="2" id="KW-1185">Reference proteome</keyword>
<reference evidence="1" key="1">
    <citation type="submission" date="2023-06" db="EMBL/GenBank/DDBJ databases">
        <authorList>
            <person name="Zeman M."/>
            <person name="Kubasova T."/>
            <person name="Jahodarova E."/>
            <person name="Nykrynova M."/>
            <person name="Rychlik I."/>
        </authorList>
    </citation>
    <scope>NUCLEOTIDE SEQUENCE</scope>
    <source>
        <strain evidence="1">176_SSukc20</strain>
    </source>
</reference>
<reference evidence="1" key="2">
    <citation type="submission" date="2024-05" db="EMBL/GenBank/DDBJ databases">
        <title>Identification and characterization of horizontal gene transfer across gut microbiota members of farm animals based on homology search.</title>
        <authorList>
            <person name="Schwarzerova J."/>
            <person name="Nykrynova M."/>
            <person name="Jureckova K."/>
            <person name="Cejkova D."/>
            <person name="Rychlik I."/>
        </authorList>
    </citation>
    <scope>NUCLEOTIDE SEQUENCE</scope>
    <source>
        <strain evidence="1">176_SSukc20</strain>
    </source>
</reference>
<proteinExistence type="predicted"/>
<protein>
    <recommendedName>
        <fullName evidence="3">Phage gp6-like head-tail connector protein</fullName>
    </recommendedName>
</protein>
<dbReference type="Proteomes" id="UP001168435">
    <property type="component" value="Unassembled WGS sequence"/>
</dbReference>
<sequence length="205" mass="21518">MVWTFTPWGYEIGTEEGGAIPPLIDSAQLAALTQGRFGPDTQGVDEVLAGVSAAIRAACGWHVAPSLPCRAALAGGDRVVSLPALLVTGIESVTERGQELGEGAYEWSQAGMLRRCQWKRWAPGYGSVLVEYEAGLPTAVAAELAVIAAQVASNSLVAPAGVRQESAGDVSITYNQTGNGVSGGVRLLDSDLAMLSRYRLERTWS</sequence>
<comment type="caution">
    <text evidence="1">The sequence shown here is derived from an EMBL/GenBank/DDBJ whole genome shotgun (WGS) entry which is preliminary data.</text>
</comment>
<evidence type="ECO:0000313" key="2">
    <source>
        <dbReference type="Proteomes" id="UP001168435"/>
    </source>
</evidence>
<evidence type="ECO:0000313" key="1">
    <source>
        <dbReference type="EMBL" id="MDN0064210.1"/>
    </source>
</evidence>
<evidence type="ECO:0008006" key="3">
    <source>
        <dbReference type="Google" id="ProtNLM"/>
    </source>
</evidence>
<dbReference type="EMBL" id="JAUEIQ010000007">
    <property type="protein sequence ID" value="MDN0064210.1"/>
    <property type="molecule type" value="Genomic_DNA"/>
</dbReference>